<dbReference type="Gene3D" id="2.60.40.3140">
    <property type="match status" value="1"/>
</dbReference>
<keyword evidence="5" id="KW-1185">Reference proteome</keyword>
<dbReference type="Gene3D" id="2.60.120.1130">
    <property type="match status" value="1"/>
</dbReference>
<dbReference type="InterPro" id="IPR038765">
    <property type="entry name" value="Papain-like_cys_pep_sf"/>
</dbReference>
<dbReference type="SUPFAM" id="SSF54001">
    <property type="entry name" value="Cysteine proteinases"/>
    <property type="match status" value="1"/>
</dbReference>
<dbReference type="RefSeq" id="WP_243800338.1">
    <property type="nucleotide sequence ID" value="NZ_CP094669.1"/>
</dbReference>
<evidence type="ECO:0000259" key="3">
    <source>
        <dbReference type="Pfam" id="PF12969"/>
    </source>
</evidence>
<sequence length="654" mass="72104">MSSPRYFLKLGRCASLFLSATMLVSEALAGTAPKFPVTEIPASLRENAHAVVRLAEETLLVKSAGRTITTERRVVTVFDEAGSWFATKVVQYDQLNTVNYLRGSVYDADGRLLRTLKSVDIKDVSLSDGSNLATDGRGRTADLRQPQYPYTVEFEHEVNSTNTLFYSTWRPQYAEQVAVEQAVFRVFTPTELPLRYLERDLPTGTAVARTTQAGGLQAYEWRVQNLAAVEEEPDGPPVSETTPVVFTAPSQFEVQGHLGMLTSWQTLGLWTYQLNAGRDALPPAVQAKVAVLVQGESDERARIKKVYEWLQANTRYVSVQLGIGGWQTFPASSVAANGYGDCKALTNYCQALLKAAGITAHCALVRANDEDIRTEFPSQQFNHVVLCVPLQKAAKRDTVWLECTSQTNAFGYMSSFTGNRHALLLTPQGGKLVRTPRYGASDNRLERLADVYLDEKGSATANIRTRRTGLEQDSYASLASSLNVVDQKKVLAEHLPLASFSISKLAYTADERGPVPALTETLGLTLPGWANISGKRAFLAPNLLSRWSALPASVGERRTPIWLDKAYSYADTVRIHVPAGFKPESLPAPVKLSTAFGTYSSQVQALPDGTLLYVRQLLVPRTRFARTEYPAYQDFRRRISSADKAQIVLVKTDA</sequence>
<name>A0ABY4D032_9BACT</name>
<dbReference type="InterPro" id="IPR002931">
    <property type="entry name" value="Transglutaminase-like"/>
</dbReference>
<keyword evidence="1" id="KW-0732">Signal</keyword>
<dbReference type="Pfam" id="PF12969">
    <property type="entry name" value="DUF3857"/>
    <property type="match status" value="1"/>
</dbReference>
<feature type="domain" description="DUF3857" evidence="3">
    <location>
        <begin position="65"/>
        <end position="229"/>
    </location>
</feature>
<dbReference type="Gene3D" id="3.10.620.30">
    <property type="match status" value="1"/>
</dbReference>
<gene>
    <name evidence="4" type="ORF">MTX78_04645</name>
</gene>
<reference evidence="4 5" key="1">
    <citation type="submission" date="2022-03" db="EMBL/GenBank/DDBJ databases">
        <title>Hymenobactersp. isolated from the air.</title>
        <authorList>
            <person name="Won M."/>
            <person name="Kwon S.-W."/>
        </authorList>
    </citation>
    <scope>NUCLEOTIDE SEQUENCE [LARGE SCALE GENOMIC DNA]</scope>
    <source>
        <strain evidence="4 5">KACC 21982</strain>
    </source>
</reference>
<evidence type="ECO:0000256" key="1">
    <source>
        <dbReference type="SAM" id="SignalP"/>
    </source>
</evidence>
<proteinExistence type="predicted"/>
<dbReference type="Proteomes" id="UP000831113">
    <property type="component" value="Chromosome"/>
</dbReference>
<feature type="chain" id="PRO_5045070934" evidence="1">
    <location>
        <begin position="30"/>
        <end position="654"/>
    </location>
</feature>
<evidence type="ECO:0000313" key="5">
    <source>
        <dbReference type="Proteomes" id="UP000831113"/>
    </source>
</evidence>
<evidence type="ECO:0000259" key="2">
    <source>
        <dbReference type="Pfam" id="PF01841"/>
    </source>
</evidence>
<protein>
    <submittedName>
        <fullName evidence="4">DUF3857 domain-containing protein</fullName>
    </submittedName>
</protein>
<feature type="signal peptide" evidence="1">
    <location>
        <begin position="1"/>
        <end position="29"/>
    </location>
</feature>
<organism evidence="4 5">
    <name type="scientific">Hymenobacter tibetensis</name>
    <dbReference type="NCBI Taxonomy" id="497967"/>
    <lineage>
        <taxon>Bacteria</taxon>
        <taxon>Pseudomonadati</taxon>
        <taxon>Bacteroidota</taxon>
        <taxon>Cytophagia</taxon>
        <taxon>Cytophagales</taxon>
        <taxon>Hymenobacteraceae</taxon>
        <taxon>Hymenobacter</taxon>
    </lineage>
</organism>
<dbReference type="EMBL" id="CP094669">
    <property type="protein sequence ID" value="UOG75888.1"/>
    <property type="molecule type" value="Genomic_DNA"/>
</dbReference>
<dbReference type="InterPro" id="IPR024618">
    <property type="entry name" value="DUF3857"/>
</dbReference>
<evidence type="ECO:0000313" key="4">
    <source>
        <dbReference type="EMBL" id="UOG75888.1"/>
    </source>
</evidence>
<dbReference type="Pfam" id="PF01841">
    <property type="entry name" value="Transglut_core"/>
    <property type="match status" value="1"/>
</dbReference>
<accession>A0ABY4D032</accession>
<feature type="domain" description="Transglutaminase-like" evidence="2">
    <location>
        <begin position="292"/>
        <end position="385"/>
    </location>
</feature>